<name>A0AC59EX78_9VIRU</name>
<proteinExistence type="predicted"/>
<evidence type="ECO:0000313" key="2">
    <source>
        <dbReference type="Proteomes" id="UP000204225"/>
    </source>
</evidence>
<reference evidence="1 2" key="1">
    <citation type="journal article" date="2013" name="Proc. Natl. Acad. Sci. U.S.A.">
        <title>Genome of Phaeocystis globosa virus PgV-16T highlights the common ancestry of the largest known DNA viruses infecting eukaryotes.</title>
        <authorList>
            <person name="Santini S."/>
            <person name="Jeudy S."/>
            <person name="Bartoli J."/>
            <person name="Poirot O."/>
            <person name="Lescot M."/>
            <person name="Abergel C."/>
            <person name="Barbe V."/>
            <person name="Wommack K.E."/>
            <person name="Noordeloos A.A."/>
            <person name="Brussaard C.P."/>
            <person name="Claverie J.M."/>
        </authorList>
    </citation>
    <scope>NUCLEOTIDE SEQUENCE [LARGE SCALE GENOMIC DNA]</scope>
    <source>
        <strain evidence="1 2">16T</strain>
    </source>
</reference>
<evidence type="ECO:0000313" key="1">
    <source>
        <dbReference type="EMBL" id="AGM15556.1"/>
    </source>
</evidence>
<accession>A0AC59EX78</accession>
<gene>
    <name evidence="1" type="ORF">PGCG_00245</name>
</gene>
<sequence>MKVSNIIIITTLVLLIVYLSTRFLFVTDIIYDIMCDAKVPANSDSASTLTGSLLAVNKNIIANKDFNENNTSNLMISGWFFVDNWGNEISNEKNILYVSTTPNSITPADLKNKLVGISSSVEALSDPATPYKNLAISLDKYENNLLIDIETYSDSVENKTTFTRYLIKNIPIQKWNNITISIDTKTMDVYLDGKLRNSFILHGIYKNKYENNAEKNIYLGNLGGSNVGFEGYITRIRYQPHSINPQEANNIYKAGISASLAKTMYNKYGLKVSFMEHDNERGSFTI</sequence>
<dbReference type="EMBL" id="KC662249">
    <property type="protein sequence ID" value="AGM15556.1"/>
    <property type="molecule type" value="Genomic_DNA"/>
</dbReference>
<protein>
    <submittedName>
        <fullName evidence="1">Uncharacterized protein</fullName>
    </submittedName>
</protein>
<keyword evidence="2" id="KW-1185">Reference proteome</keyword>
<organism evidence="1 2">
    <name type="scientific">Phaeocystis globosa virus PgV-16T</name>
    <dbReference type="NCBI Taxonomy" id="3071227"/>
    <lineage>
        <taxon>Viruses</taxon>
        <taxon>Varidnaviria</taxon>
        <taxon>Bamfordvirae</taxon>
        <taxon>Nucleocytoviricota</taxon>
        <taxon>Megaviricetes</taxon>
        <taxon>Imitervirales</taxon>
        <taxon>Mesomimiviridae</taxon>
        <taxon>Tethysvirus</taxon>
        <taxon>Tethysvirus hollandense</taxon>
    </lineage>
</organism>
<dbReference type="Proteomes" id="UP000204225">
    <property type="component" value="Segment"/>
</dbReference>